<dbReference type="KEGG" id="vg:35382005"/>
<proteinExistence type="predicted"/>
<reference evidence="1" key="1">
    <citation type="submission" date="2017-08" db="EMBL/GenBank/DDBJ databases">
        <authorList>
            <consortium name="Urmite Genomes"/>
        </authorList>
    </citation>
    <scope>NUCLEOTIDE SEQUENCE [LARGE SCALE GENOMIC DNA]</scope>
    <source>
        <strain evidence="1">IHUMI-LCC2</strain>
    </source>
</reference>
<keyword evidence="2" id="KW-1185">Reference proteome</keyword>
<evidence type="ECO:0000313" key="1">
    <source>
        <dbReference type="EMBL" id="SNW62143.1"/>
    </source>
</evidence>
<protein>
    <submittedName>
        <fullName evidence="1">Uncharacterized protein</fullName>
    </submittedName>
</protein>
<dbReference type="RefSeq" id="YP_009448445.1">
    <property type="nucleotide sequence ID" value="NC_036594.1"/>
</dbReference>
<evidence type="ECO:0000313" key="2">
    <source>
        <dbReference type="Proteomes" id="UP000236316"/>
    </source>
</evidence>
<dbReference type="GeneID" id="35382005"/>
<organism evidence="1">
    <name type="scientific">Orpheovirus IHUMI-LCC2</name>
    <dbReference type="NCBI Taxonomy" id="2023057"/>
    <lineage>
        <taxon>Viruses</taxon>
        <taxon>Varidnaviria</taxon>
        <taxon>Bamfordvirae</taxon>
        <taxon>Nucleocytoviricota</taxon>
        <taxon>Megaviricetes</taxon>
        <taxon>Pimascovirales</taxon>
        <taxon>Ocovirineae</taxon>
        <taxon>Orpheoviridae</taxon>
        <taxon>Alphaorpheovirus</taxon>
        <taxon>Alphaorpheovirus massiliense</taxon>
    </lineage>
</organism>
<accession>A0A2I2L3P5</accession>
<gene>
    <name evidence="1" type="ORF">ORPV_239</name>
</gene>
<name>A0A2I2L3P5_9VIRU</name>
<sequence>MYGLEDYVYPTSRLMLYNDMSDIDELYTIQNINGMEIDNIIREKCSYTTYSISYLLDFKVSEDKPTAYSIELQGISDKGILTNVGHTFVMINYHNLWYILDSYIGVRGYTIKEVNKDDVFNMIYKMMDKFEVGVWKMLTDVIEDGKDTKYIDFRMYSYEYDENRILERYNTIVTKSFIRLNDDIGKSDEYLYLLCTSLDINDATEYLNNLLYLSE</sequence>
<dbReference type="EMBL" id="LT906555">
    <property type="protein sequence ID" value="SNW62143.1"/>
    <property type="molecule type" value="Genomic_DNA"/>
</dbReference>
<dbReference type="Proteomes" id="UP000236316">
    <property type="component" value="Segment"/>
</dbReference>